<keyword evidence="3" id="KW-1185">Reference proteome</keyword>
<keyword evidence="2" id="KW-0413">Isomerase</keyword>
<dbReference type="PANTHER" id="PTHR12110">
    <property type="entry name" value="HYDROXYPYRUVATE ISOMERASE"/>
    <property type="match status" value="1"/>
</dbReference>
<feature type="domain" description="Xylose isomerase-like TIM barrel" evidence="1">
    <location>
        <begin position="27"/>
        <end position="270"/>
    </location>
</feature>
<dbReference type="Pfam" id="PF01261">
    <property type="entry name" value="AP_endonuc_2"/>
    <property type="match status" value="1"/>
</dbReference>
<dbReference type="AlphaFoldDB" id="A0A5R8K9U7"/>
<evidence type="ECO:0000313" key="3">
    <source>
        <dbReference type="Proteomes" id="UP000306196"/>
    </source>
</evidence>
<dbReference type="Proteomes" id="UP000306196">
    <property type="component" value="Unassembled WGS sequence"/>
</dbReference>
<dbReference type="GO" id="GO:0016853">
    <property type="term" value="F:isomerase activity"/>
    <property type="evidence" value="ECO:0007669"/>
    <property type="project" value="UniProtKB-KW"/>
</dbReference>
<name>A0A5R8K9U7_9BACT</name>
<accession>A0A5R8K9U7</accession>
<sequence>MQMTPWPIGISTGCFYHRSIFEVLEPIRDSGFVELEICSYPHHLDYHHEELVQKAGDHLQKLGLRAFSFHAPFAPQIDITSLDSAVRAASVKELKVACRAASLMQARHVVLHPGPESAGRPPPDEFDLRMANAAQSLNQVACYCQEIGIHLLLENMLPHLLFGRVSDMLYLLGEIQHCTVGTCLDTGHAHLSGDLPTVIHKLSGHLQMLHINDNRADWDAHLVPGQGTIDWTALIRDLQTHHFQGGLILELSGRSGEPVSEALDRAHQGREFLVHAMKEWRDQI</sequence>
<dbReference type="SUPFAM" id="SSF51658">
    <property type="entry name" value="Xylose isomerase-like"/>
    <property type="match status" value="1"/>
</dbReference>
<dbReference type="InterPro" id="IPR050312">
    <property type="entry name" value="IolE/XylAMocC-like"/>
</dbReference>
<proteinExistence type="predicted"/>
<evidence type="ECO:0000259" key="1">
    <source>
        <dbReference type="Pfam" id="PF01261"/>
    </source>
</evidence>
<gene>
    <name evidence="2" type="ORF">FEM03_19700</name>
</gene>
<dbReference type="Gene3D" id="3.20.20.150">
    <property type="entry name" value="Divalent-metal-dependent TIM barrel enzymes"/>
    <property type="match status" value="1"/>
</dbReference>
<evidence type="ECO:0000313" key="2">
    <source>
        <dbReference type="EMBL" id="TLD69093.1"/>
    </source>
</evidence>
<organism evidence="2 3">
    <name type="scientific">Phragmitibacter flavus</name>
    <dbReference type="NCBI Taxonomy" id="2576071"/>
    <lineage>
        <taxon>Bacteria</taxon>
        <taxon>Pseudomonadati</taxon>
        <taxon>Verrucomicrobiota</taxon>
        <taxon>Verrucomicrobiia</taxon>
        <taxon>Verrucomicrobiales</taxon>
        <taxon>Verrucomicrobiaceae</taxon>
        <taxon>Phragmitibacter</taxon>
    </lineage>
</organism>
<reference evidence="2 3" key="1">
    <citation type="submission" date="2019-05" db="EMBL/GenBank/DDBJ databases">
        <title>Verrucobacter flavum gen. nov., sp. nov. a new member of the family Verrucomicrobiaceae.</title>
        <authorList>
            <person name="Szuroczki S."/>
            <person name="Abbaszade G."/>
            <person name="Szabo A."/>
            <person name="Felfoldi T."/>
            <person name="Schumann P."/>
            <person name="Boka K."/>
            <person name="Keki Z."/>
            <person name="Toumi M."/>
            <person name="Toth E."/>
        </authorList>
    </citation>
    <scope>NUCLEOTIDE SEQUENCE [LARGE SCALE GENOMIC DNA]</scope>
    <source>
        <strain evidence="2 3">MG-N-17</strain>
    </source>
</reference>
<dbReference type="InterPro" id="IPR036237">
    <property type="entry name" value="Xyl_isomerase-like_sf"/>
</dbReference>
<protein>
    <submittedName>
        <fullName evidence="2">Sugar phosphate isomerase/epimerase</fullName>
    </submittedName>
</protein>
<dbReference type="EMBL" id="VAUV01000016">
    <property type="protein sequence ID" value="TLD69093.1"/>
    <property type="molecule type" value="Genomic_DNA"/>
</dbReference>
<dbReference type="InterPro" id="IPR013022">
    <property type="entry name" value="Xyl_isomerase-like_TIM-brl"/>
</dbReference>
<comment type="caution">
    <text evidence="2">The sequence shown here is derived from an EMBL/GenBank/DDBJ whole genome shotgun (WGS) entry which is preliminary data.</text>
</comment>
<dbReference type="OrthoDB" id="9801960at2"/>